<evidence type="ECO:0000256" key="1">
    <source>
        <dbReference type="SAM" id="MobiDB-lite"/>
    </source>
</evidence>
<accession>A0A7C8QQX5</accession>
<feature type="region of interest" description="Disordered" evidence="1">
    <location>
        <begin position="36"/>
        <end position="80"/>
    </location>
</feature>
<sequence>MERFPTEERKKIYRASAAADKWDVSASGLRVLDVKIDGDDDGWEDGWKDDDDDDDDGDKEEKEKEEKAWFGKRREGEREE</sequence>
<name>A0A7C8QQX5_ORBOL</name>
<proteinExistence type="predicted"/>
<dbReference type="Proteomes" id="UP000472727">
    <property type="component" value="Unassembled WGS sequence"/>
</dbReference>
<evidence type="ECO:0000313" key="2">
    <source>
        <dbReference type="EMBL" id="KAF3220621.1"/>
    </source>
</evidence>
<comment type="caution">
    <text evidence="2">The sequence shown here is derived from an EMBL/GenBank/DDBJ whole genome shotgun (WGS) entry which is preliminary data.</text>
</comment>
<dbReference type="EMBL" id="WIWS01000032">
    <property type="protein sequence ID" value="KAF3220621.1"/>
    <property type="molecule type" value="Genomic_DNA"/>
</dbReference>
<evidence type="ECO:0000313" key="3">
    <source>
        <dbReference type="Proteomes" id="UP000472727"/>
    </source>
</evidence>
<reference evidence="2 3" key="1">
    <citation type="submission" date="2019-06" db="EMBL/GenBank/DDBJ databases">
        <authorList>
            <person name="Palmer J.M."/>
        </authorList>
    </citation>
    <scope>NUCLEOTIDE SEQUENCE [LARGE SCALE GENOMIC DNA]</scope>
    <source>
        <strain evidence="2 3">TWF106</strain>
    </source>
</reference>
<protein>
    <submittedName>
        <fullName evidence="2">Uncharacterized protein</fullName>
    </submittedName>
</protein>
<feature type="compositionally biased region" description="Basic and acidic residues" evidence="1">
    <location>
        <begin position="59"/>
        <end position="80"/>
    </location>
</feature>
<organism evidence="2 3">
    <name type="scientific">Orbilia oligospora</name>
    <name type="common">Nematode-trapping fungus</name>
    <name type="synonym">Arthrobotrys oligospora</name>
    <dbReference type="NCBI Taxonomy" id="2813651"/>
    <lineage>
        <taxon>Eukaryota</taxon>
        <taxon>Fungi</taxon>
        <taxon>Dikarya</taxon>
        <taxon>Ascomycota</taxon>
        <taxon>Pezizomycotina</taxon>
        <taxon>Orbiliomycetes</taxon>
        <taxon>Orbiliales</taxon>
        <taxon>Orbiliaceae</taxon>
        <taxon>Orbilia</taxon>
    </lineage>
</organism>
<gene>
    <name evidence="2" type="ORF">TWF106_006680</name>
</gene>
<feature type="compositionally biased region" description="Acidic residues" evidence="1">
    <location>
        <begin position="38"/>
        <end position="58"/>
    </location>
</feature>
<dbReference type="AlphaFoldDB" id="A0A7C8QQX5"/>